<evidence type="ECO:0000256" key="5">
    <source>
        <dbReference type="ARBA" id="ARBA00022989"/>
    </source>
</evidence>
<comment type="caution">
    <text evidence="10">The sequence shown here is derived from an EMBL/GenBank/DDBJ whole genome shotgun (WGS) entry which is preliminary data.</text>
</comment>
<keyword evidence="4 7" id="KW-0812">Transmembrane</keyword>
<dbReference type="InterPro" id="IPR025383">
    <property type="entry name" value="MrpA_C/MbhD"/>
</dbReference>
<keyword evidence="2" id="KW-0813">Transport</keyword>
<dbReference type="InterPro" id="IPR046806">
    <property type="entry name" value="MrpA_C/MbhE"/>
</dbReference>
<dbReference type="PANTHER" id="PTHR43373:SF1">
    <property type="entry name" value="NA(+)_H(+) ANTIPORTER SUBUNIT A"/>
    <property type="match status" value="1"/>
</dbReference>
<feature type="transmembrane region" description="Helical" evidence="7">
    <location>
        <begin position="148"/>
        <end position="166"/>
    </location>
</feature>
<feature type="transmembrane region" description="Helical" evidence="7">
    <location>
        <begin position="89"/>
        <end position="109"/>
    </location>
</feature>
<dbReference type="InterPro" id="IPR042106">
    <property type="entry name" value="Nuo/plastoQ_OxRdtase_6_NuoJ"/>
</dbReference>
<keyword evidence="5 7" id="KW-1133">Transmembrane helix</keyword>
<evidence type="ECO:0000256" key="7">
    <source>
        <dbReference type="SAM" id="Phobius"/>
    </source>
</evidence>
<dbReference type="EMBL" id="LIZX01000015">
    <property type="protein sequence ID" value="KPJ69725.1"/>
    <property type="molecule type" value="Genomic_DNA"/>
</dbReference>
<dbReference type="Pfam" id="PF20501">
    <property type="entry name" value="MbhE"/>
    <property type="match status" value="1"/>
</dbReference>
<feature type="domain" description="MrpA C-terminal/MbhE" evidence="9">
    <location>
        <begin position="128"/>
        <end position="168"/>
    </location>
</feature>
<keyword evidence="6 7" id="KW-0472">Membrane</keyword>
<evidence type="ECO:0000259" key="8">
    <source>
        <dbReference type="Pfam" id="PF13244"/>
    </source>
</evidence>
<sequence>MIELYLLLIFMIIGAIVAVEIRSLLSSVVAVGVVGFALCVVFFILRAPDVAITQLIVEIIALVILIRVTGIKRDVTEMRGEQRELITQGVSVGAVIALAVFFFLAIRLLPEFGKPLMSLSKDYFSPLIKSGAINRVASVLLDFRAYDTLGEATVLFTAVVGAIAILRKRGRKKVEEEDREE</sequence>
<feature type="transmembrane region" description="Helical" evidence="7">
    <location>
        <begin position="51"/>
        <end position="68"/>
    </location>
</feature>
<dbReference type="InterPro" id="IPR050616">
    <property type="entry name" value="CPA3_Na-H_Antiporter_A"/>
</dbReference>
<feature type="domain" description="MrpA C-terminal/MbhD" evidence="8">
    <location>
        <begin position="9"/>
        <end position="66"/>
    </location>
</feature>
<reference evidence="10 11" key="1">
    <citation type="journal article" date="2015" name="Microbiome">
        <title>Genomic resolution of linkages in carbon, nitrogen, and sulfur cycling among widespread estuary sediment bacteria.</title>
        <authorList>
            <person name="Baker B.J."/>
            <person name="Lazar C.S."/>
            <person name="Teske A.P."/>
            <person name="Dick G.J."/>
        </authorList>
    </citation>
    <scope>NUCLEOTIDE SEQUENCE [LARGE SCALE GENOMIC DNA]</scope>
    <source>
        <strain evidence="10">DG_54_3</strain>
    </source>
</reference>
<keyword evidence="3" id="KW-1003">Cell membrane</keyword>
<protein>
    <submittedName>
        <fullName evidence="10">Uncharacterized protein</fullName>
    </submittedName>
</protein>
<dbReference type="Proteomes" id="UP000051861">
    <property type="component" value="Unassembled WGS sequence"/>
</dbReference>
<dbReference type="PANTHER" id="PTHR43373">
    <property type="entry name" value="NA(+)/H(+) ANTIPORTER SUBUNIT"/>
    <property type="match status" value="1"/>
</dbReference>
<organism evidence="10 11">
    <name type="scientific">candidate division WOR-1 bacterium DG_54_3</name>
    <dbReference type="NCBI Taxonomy" id="1703775"/>
    <lineage>
        <taxon>Bacteria</taxon>
        <taxon>Bacillati</taxon>
        <taxon>Saganbacteria</taxon>
    </lineage>
</organism>
<dbReference type="GO" id="GO:0005886">
    <property type="term" value="C:plasma membrane"/>
    <property type="evidence" value="ECO:0007669"/>
    <property type="project" value="UniProtKB-SubCell"/>
</dbReference>
<evidence type="ECO:0000256" key="6">
    <source>
        <dbReference type="ARBA" id="ARBA00023136"/>
    </source>
</evidence>
<evidence type="ECO:0000256" key="2">
    <source>
        <dbReference type="ARBA" id="ARBA00022448"/>
    </source>
</evidence>
<dbReference type="Gene3D" id="1.20.120.1200">
    <property type="entry name" value="NADH-ubiquinone/plastoquinone oxidoreductase chain 6, subunit NuoJ"/>
    <property type="match status" value="1"/>
</dbReference>
<name>A0A0S7Y4N9_UNCSA</name>
<dbReference type="Pfam" id="PF13244">
    <property type="entry name" value="MbhD"/>
    <property type="match status" value="1"/>
</dbReference>
<evidence type="ECO:0000256" key="4">
    <source>
        <dbReference type="ARBA" id="ARBA00022692"/>
    </source>
</evidence>
<feature type="transmembrane region" description="Helical" evidence="7">
    <location>
        <begin position="6"/>
        <end position="21"/>
    </location>
</feature>
<gene>
    <name evidence="10" type="ORF">AMJ44_02570</name>
</gene>
<feature type="transmembrane region" description="Helical" evidence="7">
    <location>
        <begin position="28"/>
        <end position="45"/>
    </location>
</feature>
<dbReference type="AlphaFoldDB" id="A0A0S7Y4N9"/>
<proteinExistence type="predicted"/>
<accession>A0A0S7Y4N9</accession>
<comment type="subcellular location">
    <subcellularLocation>
        <location evidence="1">Cell membrane</location>
        <topology evidence="1">Multi-pass membrane protein</topology>
    </subcellularLocation>
</comment>
<dbReference type="PATRIC" id="fig|1703775.3.peg.3371"/>
<evidence type="ECO:0000313" key="11">
    <source>
        <dbReference type="Proteomes" id="UP000051861"/>
    </source>
</evidence>
<evidence type="ECO:0000256" key="3">
    <source>
        <dbReference type="ARBA" id="ARBA00022475"/>
    </source>
</evidence>
<evidence type="ECO:0000259" key="9">
    <source>
        <dbReference type="Pfam" id="PF20501"/>
    </source>
</evidence>
<evidence type="ECO:0000313" key="10">
    <source>
        <dbReference type="EMBL" id="KPJ69725.1"/>
    </source>
</evidence>
<evidence type="ECO:0000256" key="1">
    <source>
        <dbReference type="ARBA" id="ARBA00004651"/>
    </source>
</evidence>